<dbReference type="PRINTS" id="PR00364">
    <property type="entry name" value="DISEASERSIST"/>
</dbReference>
<evidence type="ECO:0000259" key="1">
    <source>
        <dbReference type="PROSITE" id="PS50943"/>
    </source>
</evidence>
<dbReference type="InterPro" id="IPR010982">
    <property type="entry name" value="Lambda_DNA-bd_dom_sf"/>
</dbReference>
<dbReference type="CDD" id="cd00093">
    <property type="entry name" value="HTH_XRE"/>
    <property type="match status" value="1"/>
</dbReference>
<evidence type="ECO:0000313" key="3">
    <source>
        <dbReference type="Proteomes" id="UP000320239"/>
    </source>
</evidence>
<organism evidence="2 3">
    <name type="scientific">Actinoplanes teichomyceticus</name>
    <dbReference type="NCBI Taxonomy" id="1867"/>
    <lineage>
        <taxon>Bacteria</taxon>
        <taxon>Bacillati</taxon>
        <taxon>Actinomycetota</taxon>
        <taxon>Actinomycetes</taxon>
        <taxon>Micromonosporales</taxon>
        <taxon>Micromonosporaceae</taxon>
        <taxon>Actinoplanes</taxon>
    </lineage>
</organism>
<reference evidence="2 3" key="1">
    <citation type="submission" date="2019-06" db="EMBL/GenBank/DDBJ databases">
        <title>Sequencing the genomes of 1000 actinobacteria strains.</title>
        <authorList>
            <person name="Klenk H.-P."/>
        </authorList>
    </citation>
    <scope>NUCLEOTIDE SEQUENCE [LARGE SCALE GENOMIC DNA]</scope>
    <source>
        <strain evidence="2 3">DSM 43866</strain>
    </source>
</reference>
<dbReference type="InterPro" id="IPR001387">
    <property type="entry name" value="Cro/C1-type_HTH"/>
</dbReference>
<dbReference type="AlphaFoldDB" id="A0A561VGS7"/>
<dbReference type="GO" id="GO:0043531">
    <property type="term" value="F:ADP binding"/>
    <property type="evidence" value="ECO:0007669"/>
    <property type="project" value="InterPro"/>
</dbReference>
<dbReference type="PANTHER" id="PTHR47691:SF3">
    <property type="entry name" value="HTH-TYPE TRANSCRIPTIONAL REGULATOR RV0890C-RELATED"/>
    <property type="match status" value="1"/>
</dbReference>
<gene>
    <name evidence="2" type="ORF">FHX34_107305</name>
</gene>
<evidence type="ECO:0000313" key="2">
    <source>
        <dbReference type="EMBL" id="TWG10808.1"/>
    </source>
</evidence>
<dbReference type="Pfam" id="PF13560">
    <property type="entry name" value="HTH_31"/>
    <property type="match status" value="1"/>
</dbReference>
<dbReference type="InterPro" id="IPR027417">
    <property type="entry name" value="P-loop_NTPase"/>
</dbReference>
<dbReference type="GO" id="GO:0003677">
    <property type="term" value="F:DNA binding"/>
    <property type="evidence" value="ECO:0007669"/>
    <property type="project" value="InterPro"/>
</dbReference>
<dbReference type="EMBL" id="VIWY01000007">
    <property type="protein sequence ID" value="TWG10808.1"/>
    <property type="molecule type" value="Genomic_DNA"/>
</dbReference>
<dbReference type="SUPFAM" id="SSF52540">
    <property type="entry name" value="P-loop containing nucleoside triphosphate hydrolases"/>
    <property type="match status" value="1"/>
</dbReference>
<dbReference type="Pfam" id="PF00931">
    <property type="entry name" value="NB-ARC"/>
    <property type="match status" value="1"/>
</dbReference>
<dbReference type="InterPro" id="IPR002182">
    <property type="entry name" value="NB-ARC"/>
</dbReference>
<accession>A0A561VGS7</accession>
<proteinExistence type="predicted"/>
<name>A0A561VGS7_ACTTI</name>
<dbReference type="PANTHER" id="PTHR47691">
    <property type="entry name" value="REGULATOR-RELATED"/>
    <property type="match status" value="1"/>
</dbReference>
<dbReference type="Gene3D" id="1.10.260.40">
    <property type="entry name" value="lambda repressor-like DNA-binding domains"/>
    <property type="match status" value="1"/>
</dbReference>
<dbReference type="Proteomes" id="UP000320239">
    <property type="component" value="Unassembled WGS sequence"/>
</dbReference>
<dbReference type="SMART" id="SM00530">
    <property type="entry name" value="HTH_XRE"/>
    <property type="match status" value="1"/>
</dbReference>
<comment type="caution">
    <text evidence="2">The sequence shown here is derived from an EMBL/GenBank/DDBJ whole genome shotgun (WGS) entry which is preliminary data.</text>
</comment>
<dbReference type="SUPFAM" id="SSF47413">
    <property type="entry name" value="lambda repressor-like DNA-binding domains"/>
    <property type="match status" value="1"/>
</dbReference>
<dbReference type="PROSITE" id="PS50943">
    <property type="entry name" value="HTH_CROC1"/>
    <property type="match status" value="1"/>
</dbReference>
<dbReference type="Gene3D" id="3.40.50.300">
    <property type="entry name" value="P-loop containing nucleotide triphosphate hydrolases"/>
    <property type="match status" value="1"/>
</dbReference>
<keyword evidence="3" id="KW-1185">Reference proteome</keyword>
<feature type="domain" description="HTH cro/C1-type" evidence="1">
    <location>
        <begin position="11"/>
        <end position="65"/>
    </location>
</feature>
<protein>
    <submittedName>
        <fullName evidence="2">NB-ARC domain-containing protein</fullName>
    </submittedName>
</protein>
<sequence length="484" mass="51496">MSDEERFGDYLRSLRRCAGMSQEDLADISGSSVRTIRELERGRVRNPHRRTVHLIADALRLSDVVRNRFVALGEMNRFSGGHSETAIRDVALDDPAAVPVPRQLPAAPTDLVGREPELSMIARRTGGAAVAGPHRGPVLLVHGAPGIGKTSVAVAAAHRIAGWFPDGQLFAHLGGAAPGGPVPAADVLAHLLRSLAVPESAIPAPGAAREGLFRTLLHDRRILLVLDDAYDEAQVRPLLPAGTCAAVLVTARRPLSGLDVAERIRLDVLGHDQAWEMLATSAGHRRVAADPSAMDELVRVCGRWPLALRVAGNRLASRPAWGVRHLLDRLRDQRRRLGLLNAGDLDLRAAFTESYRQLDPVAAAVFRSAAVIPGADFHAALAAAVSGIDEETAASACEDLLDAGLLQGTADRYSFHELVRSFAAECLDDDGPGRAVARDRAARWQLGRVRRAVRGSAPHSIAVRSRAGGLGGTAMRGAVAIGPP</sequence>